<keyword evidence="4" id="KW-0067">ATP-binding</keyword>
<evidence type="ECO:0000256" key="3">
    <source>
        <dbReference type="ARBA" id="ARBA00022741"/>
    </source>
</evidence>
<dbReference type="EMBL" id="FQUL01000050">
    <property type="protein sequence ID" value="SHE99088.1"/>
    <property type="molecule type" value="Genomic_DNA"/>
</dbReference>
<dbReference type="GO" id="GO:0005524">
    <property type="term" value="F:ATP binding"/>
    <property type="evidence" value="ECO:0007669"/>
    <property type="project" value="UniProtKB-KW"/>
</dbReference>
<evidence type="ECO:0000313" key="6">
    <source>
        <dbReference type="EMBL" id="SHE99088.1"/>
    </source>
</evidence>
<accession>A0A1M4Y072</accession>
<dbReference type="STRING" id="1121881.SAMN02745225_02192"/>
<dbReference type="GO" id="GO:0006629">
    <property type="term" value="P:lipid metabolic process"/>
    <property type="evidence" value="ECO:0007669"/>
    <property type="project" value="InterPro"/>
</dbReference>
<evidence type="ECO:0000259" key="5">
    <source>
        <dbReference type="Pfam" id="PF00501"/>
    </source>
</evidence>
<dbReference type="NCBIfam" id="NF002937">
    <property type="entry name" value="PRK03584.1"/>
    <property type="match status" value="1"/>
</dbReference>
<keyword evidence="7" id="KW-1185">Reference proteome</keyword>
<dbReference type="PROSITE" id="PS00455">
    <property type="entry name" value="AMP_BINDING"/>
    <property type="match status" value="1"/>
</dbReference>
<dbReference type="Proteomes" id="UP000184295">
    <property type="component" value="Unassembled WGS sequence"/>
</dbReference>
<organism evidence="6 7">
    <name type="scientific">Ferrithrix thermotolerans DSM 19514</name>
    <dbReference type="NCBI Taxonomy" id="1121881"/>
    <lineage>
        <taxon>Bacteria</taxon>
        <taxon>Bacillati</taxon>
        <taxon>Actinomycetota</taxon>
        <taxon>Acidimicrobiia</taxon>
        <taxon>Acidimicrobiales</taxon>
        <taxon>Acidimicrobiaceae</taxon>
        <taxon>Ferrithrix</taxon>
    </lineage>
</organism>
<dbReference type="GO" id="GO:0030729">
    <property type="term" value="F:acetoacetate-CoA ligase activity"/>
    <property type="evidence" value="ECO:0007669"/>
    <property type="project" value="InterPro"/>
</dbReference>
<dbReference type="AlphaFoldDB" id="A0A1M4Y072"/>
<evidence type="ECO:0000256" key="1">
    <source>
        <dbReference type="ARBA" id="ARBA00006432"/>
    </source>
</evidence>
<dbReference type="Pfam" id="PF00501">
    <property type="entry name" value="AMP-binding"/>
    <property type="match status" value="1"/>
</dbReference>
<dbReference type="Gene3D" id="3.40.50.12780">
    <property type="entry name" value="N-terminal domain of ligase-like"/>
    <property type="match status" value="1"/>
</dbReference>
<dbReference type="InterPro" id="IPR045851">
    <property type="entry name" value="AMP-bd_C_sf"/>
</dbReference>
<dbReference type="Gene3D" id="3.30.300.30">
    <property type="match status" value="1"/>
</dbReference>
<comment type="similarity">
    <text evidence="1">Belongs to the ATP-dependent AMP-binding enzyme family.</text>
</comment>
<dbReference type="InterPro" id="IPR020845">
    <property type="entry name" value="AMP-binding_CS"/>
</dbReference>
<feature type="domain" description="AMP-dependent synthetase/ligase" evidence="5">
    <location>
        <begin position="113"/>
        <end position="490"/>
    </location>
</feature>
<dbReference type="PANTHER" id="PTHR42921:SF1">
    <property type="entry name" value="ACETOACETYL-COA SYNTHETASE"/>
    <property type="match status" value="1"/>
</dbReference>
<dbReference type="NCBIfam" id="TIGR01217">
    <property type="entry name" value="ac_ac_CoA_syn"/>
    <property type="match status" value="1"/>
</dbReference>
<dbReference type="InterPro" id="IPR000873">
    <property type="entry name" value="AMP-dep_synth/lig_dom"/>
</dbReference>
<dbReference type="PANTHER" id="PTHR42921">
    <property type="entry name" value="ACETOACETYL-COA SYNTHETASE"/>
    <property type="match status" value="1"/>
</dbReference>
<dbReference type="SUPFAM" id="SSF56801">
    <property type="entry name" value="Acetyl-CoA synthetase-like"/>
    <property type="match status" value="1"/>
</dbReference>
<dbReference type="InterPro" id="IPR005914">
    <property type="entry name" value="Acac_CoA_synth"/>
</dbReference>
<keyword evidence="3" id="KW-0547">Nucleotide-binding</keyword>
<evidence type="ECO:0000256" key="4">
    <source>
        <dbReference type="ARBA" id="ARBA00022840"/>
    </source>
</evidence>
<name>A0A1M4Y072_9ACTN</name>
<dbReference type="InterPro" id="IPR042099">
    <property type="entry name" value="ANL_N_sf"/>
</dbReference>
<proteinExistence type="inferred from homology"/>
<sequence>MTQKAKTFHKPSQYDLNSSNIARFIDYLEQHLGREFPNYDSLHNFSVEEMEEFWVLWWNYFAETSRVTHLSPKLQIKRKQDVLTSRDAERARWLSDSSFRLNYAQLALACANESEAVVQIDEDGKTTSYTKESLAKLVGRVANQLKQVGLSKGDVVCGYLTNSVASLVGLLATASIGAIWSSCSPEFGTRAVLDRFAQLSPKFLLATTSYRFNGKKFDKEENLKEIIRGLPSLKAVMLTALEDARDAHSLASLAAFERTVLCFEDVINSGDHDMFFEPMEFSDPLWILFSSGTTGLPKGIVQSHGGIVFEHSKVLSLHLDLGPGSRFFWYTTTGWMMWNFLVSGVLTGATVLLYDGSPTYIEVEHTFKVCAQNQVTHLGTSAPYLASCMRSQVDLGKLGLESVKTIGSTGAPLTGDVYHWVYSHLSSDVSLVSASGGTDLCTAFLGSSPLHEIREGEISCAMLGADVAVFDDKGDEVVDQVGELVIRNPMPSMPLYFWNDHDRLRLHEAYFATFEGAWRHGDWAEKRSDGGYIVYGRSDATLNRDGVRMGTADFYAVVEGVAGVKDSLVVDTSGFEKNGRLVLFVVTDARELDSYLKETIRDAIRRELSPRHVPDIIEAIQSVPRTINGKKMEVPIRKAFGATFLRDAVSEGSMANPESIEDLQTVIDRLKLQR</sequence>
<evidence type="ECO:0000313" key="7">
    <source>
        <dbReference type="Proteomes" id="UP000184295"/>
    </source>
</evidence>
<gene>
    <name evidence="6" type="ORF">SAMN02745225_02192</name>
</gene>
<evidence type="ECO:0000256" key="2">
    <source>
        <dbReference type="ARBA" id="ARBA00022598"/>
    </source>
</evidence>
<reference evidence="7" key="1">
    <citation type="submission" date="2016-11" db="EMBL/GenBank/DDBJ databases">
        <authorList>
            <person name="Varghese N."/>
            <person name="Submissions S."/>
        </authorList>
    </citation>
    <scope>NUCLEOTIDE SEQUENCE [LARGE SCALE GENOMIC DNA]</scope>
    <source>
        <strain evidence="7">DSM 19514</strain>
    </source>
</reference>
<keyword evidence="2" id="KW-0436">Ligase</keyword>
<protein>
    <submittedName>
        <fullName evidence="6">Acetoacetyl-CoA synthetase</fullName>
    </submittedName>
</protein>